<dbReference type="Proteomes" id="UP000792457">
    <property type="component" value="Unassembled WGS sequence"/>
</dbReference>
<evidence type="ECO:0000313" key="2">
    <source>
        <dbReference type="Proteomes" id="UP000792457"/>
    </source>
</evidence>
<gene>
    <name evidence="1" type="ORF">J437_LFUL013676</name>
</gene>
<reference evidence="1" key="2">
    <citation type="submission" date="2017-10" db="EMBL/GenBank/DDBJ databases">
        <title>Ladona fulva Genome sequencing and assembly.</title>
        <authorList>
            <person name="Murali S."/>
            <person name="Richards S."/>
            <person name="Bandaranaike D."/>
            <person name="Bellair M."/>
            <person name="Blankenburg K."/>
            <person name="Chao H."/>
            <person name="Dinh H."/>
            <person name="Doddapaneni H."/>
            <person name="Dugan-Rocha S."/>
            <person name="Elkadiri S."/>
            <person name="Gnanaolivu R."/>
            <person name="Hernandez B."/>
            <person name="Skinner E."/>
            <person name="Javaid M."/>
            <person name="Lee S."/>
            <person name="Li M."/>
            <person name="Ming W."/>
            <person name="Munidasa M."/>
            <person name="Muniz J."/>
            <person name="Nguyen L."/>
            <person name="Hughes D."/>
            <person name="Osuji N."/>
            <person name="Pu L.-L."/>
            <person name="Puazo M."/>
            <person name="Qu C."/>
            <person name="Quiroz J."/>
            <person name="Raj R."/>
            <person name="Weissenberger G."/>
            <person name="Xin Y."/>
            <person name="Zou X."/>
            <person name="Han Y."/>
            <person name="Worley K."/>
            <person name="Muzny D."/>
            <person name="Gibbs R."/>
        </authorList>
    </citation>
    <scope>NUCLEOTIDE SEQUENCE</scope>
    <source>
        <strain evidence="1">Sampled in the wild</strain>
    </source>
</reference>
<dbReference type="AlphaFoldDB" id="A0A8K0KD29"/>
<protein>
    <submittedName>
        <fullName evidence="1">Uncharacterized protein</fullName>
    </submittedName>
</protein>
<dbReference type="EMBL" id="KZ308678">
    <property type="protein sequence ID" value="KAG8232989.1"/>
    <property type="molecule type" value="Genomic_DNA"/>
</dbReference>
<comment type="caution">
    <text evidence="1">The sequence shown here is derived from an EMBL/GenBank/DDBJ whole genome shotgun (WGS) entry which is preliminary data.</text>
</comment>
<sequence>MLKFGFLFNFYSKFLVWHCFQWNAQSYIPIIWKSLFNLLCTCILLEIEFIRRAFFCKTILFSKIVKQIVLASNS</sequence>
<evidence type="ECO:0000313" key="1">
    <source>
        <dbReference type="EMBL" id="KAG8232989.1"/>
    </source>
</evidence>
<proteinExistence type="predicted"/>
<reference evidence="1" key="1">
    <citation type="submission" date="2013-04" db="EMBL/GenBank/DDBJ databases">
        <authorList>
            <person name="Qu J."/>
            <person name="Murali S.C."/>
            <person name="Bandaranaike D."/>
            <person name="Bellair M."/>
            <person name="Blankenburg K."/>
            <person name="Chao H."/>
            <person name="Dinh H."/>
            <person name="Doddapaneni H."/>
            <person name="Downs B."/>
            <person name="Dugan-Rocha S."/>
            <person name="Elkadiri S."/>
            <person name="Gnanaolivu R.D."/>
            <person name="Hernandez B."/>
            <person name="Javaid M."/>
            <person name="Jayaseelan J.C."/>
            <person name="Lee S."/>
            <person name="Li M."/>
            <person name="Ming W."/>
            <person name="Munidasa M."/>
            <person name="Muniz J."/>
            <person name="Nguyen L."/>
            <person name="Ongeri F."/>
            <person name="Osuji N."/>
            <person name="Pu L.-L."/>
            <person name="Puazo M."/>
            <person name="Qu C."/>
            <person name="Quiroz J."/>
            <person name="Raj R."/>
            <person name="Weissenberger G."/>
            <person name="Xin Y."/>
            <person name="Zou X."/>
            <person name="Han Y."/>
            <person name="Richards S."/>
            <person name="Worley K."/>
            <person name="Muzny D."/>
            <person name="Gibbs R."/>
        </authorList>
    </citation>
    <scope>NUCLEOTIDE SEQUENCE</scope>
    <source>
        <strain evidence="1">Sampled in the wild</strain>
    </source>
</reference>
<accession>A0A8K0KD29</accession>
<name>A0A8K0KD29_LADFU</name>
<organism evidence="1 2">
    <name type="scientific">Ladona fulva</name>
    <name type="common">Scarce chaser dragonfly</name>
    <name type="synonym">Libellula fulva</name>
    <dbReference type="NCBI Taxonomy" id="123851"/>
    <lineage>
        <taxon>Eukaryota</taxon>
        <taxon>Metazoa</taxon>
        <taxon>Ecdysozoa</taxon>
        <taxon>Arthropoda</taxon>
        <taxon>Hexapoda</taxon>
        <taxon>Insecta</taxon>
        <taxon>Pterygota</taxon>
        <taxon>Palaeoptera</taxon>
        <taxon>Odonata</taxon>
        <taxon>Epiprocta</taxon>
        <taxon>Anisoptera</taxon>
        <taxon>Libelluloidea</taxon>
        <taxon>Libellulidae</taxon>
        <taxon>Ladona</taxon>
    </lineage>
</organism>
<keyword evidence="2" id="KW-1185">Reference proteome</keyword>